<dbReference type="EMBL" id="JBHPON010000001">
    <property type="protein sequence ID" value="MFC6033971.1"/>
    <property type="molecule type" value="Genomic_DNA"/>
</dbReference>
<comment type="caution">
    <text evidence="4">The sequence shown here is derived from an EMBL/GenBank/DDBJ whole genome shotgun (WGS) entry which is preliminary data.</text>
</comment>
<dbReference type="SUPFAM" id="SSF54631">
    <property type="entry name" value="CBS-domain pair"/>
    <property type="match status" value="1"/>
</dbReference>
<evidence type="ECO:0000313" key="5">
    <source>
        <dbReference type="Proteomes" id="UP001596116"/>
    </source>
</evidence>
<dbReference type="Gene3D" id="3.10.580.10">
    <property type="entry name" value="CBS-domain"/>
    <property type="match status" value="1"/>
</dbReference>
<dbReference type="RefSeq" id="WP_379880741.1">
    <property type="nucleotide sequence ID" value="NZ_JBHPON010000001.1"/>
</dbReference>
<dbReference type="PANTHER" id="PTHR43080:SF2">
    <property type="entry name" value="CBS DOMAIN-CONTAINING PROTEIN"/>
    <property type="match status" value="1"/>
</dbReference>
<keyword evidence="5" id="KW-1185">Reference proteome</keyword>
<dbReference type="InterPro" id="IPR051257">
    <property type="entry name" value="Diverse_CBS-Domain"/>
</dbReference>
<dbReference type="PANTHER" id="PTHR43080">
    <property type="entry name" value="CBS DOMAIN-CONTAINING PROTEIN CBSX3, MITOCHONDRIAL"/>
    <property type="match status" value="1"/>
</dbReference>
<dbReference type="Proteomes" id="UP001596116">
    <property type="component" value="Unassembled WGS sequence"/>
</dbReference>
<dbReference type="InterPro" id="IPR044725">
    <property type="entry name" value="CBSX3_CBS_dom"/>
</dbReference>
<sequence>MKAKHILQSKGAEVFAVSPDDTIAAAVSVLNEKNIGAVVVRDNRGEAIGILSERDVVRRLGEKGVDAISMRVSDCMTNNPYTCAPDDTVDDLMARMTDKRIRHLPVQSEGRIVGVISIGDVVKRKIQEAEQEAAALKEYISS</sequence>
<proteinExistence type="predicted"/>
<name>A0ABW1KSQ1_9PROT</name>
<organism evidence="4 5">
    <name type="scientific">Hyphococcus aureus</name>
    <dbReference type="NCBI Taxonomy" id="2666033"/>
    <lineage>
        <taxon>Bacteria</taxon>
        <taxon>Pseudomonadati</taxon>
        <taxon>Pseudomonadota</taxon>
        <taxon>Alphaproteobacteria</taxon>
        <taxon>Parvularculales</taxon>
        <taxon>Parvularculaceae</taxon>
        <taxon>Hyphococcus</taxon>
    </lineage>
</organism>
<evidence type="ECO:0000313" key="4">
    <source>
        <dbReference type="EMBL" id="MFC6033971.1"/>
    </source>
</evidence>
<evidence type="ECO:0000256" key="2">
    <source>
        <dbReference type="PROSITE-ProRule" id="PRU00703"/>
    </source>
</evidence>
<accession>A0ABW1KSQ1</accession>
<dbReference type="CDD" id="cd04623">
    <property type="entry name" value="CBS_pair_bac_euk"/>
    <property type="match status" value="1"/>
</dbReference>
<keyword evidence="1 2" id="KW-0129">CBS domain</keyword>
<feature type="domain" description="CBS" evidence="3">
    <location>
        <begin position="8"/>
        <end position="67"/>
    </location>
</feature>
<dbReference type="SMART" id="SM00116">
    <property type="entry name" value="CBS"/>
    <property type="match status" value="2"/>
</dbReference>
<dbReference type="InterPro" id="IPR046342">
    <property type="entry name" value="CBS_dom_sf"/>
</dbReference>
<dbReference type="Pfam" id="PF00571">
    <property type="entry name" value="CBS"/>
    <property type="match status" value="2"/>
</dbReference>
<dbReference type="PROSITE" id="PS51371">
    <property type="entry name" value="CBS"/>
    <property type="match status" value="2"/>
</dbReference>
<protein>
    <submittedName>
        <fullName evidence="4">CBS domain-containing protein</fullName>
    </submittedName>
</protein>
<evidence type="ECO:0000256" key="1">
    <source>
        <dbReference type="ARBA" id="ARBA00023122"/>
    </source>
</evidence>
<evidence type="ECO:0000259" key="3">
    <source>
        <dbReference type="PROSITE" id="PS51371"/>
    </source>
</evidence>
<dbReference type="InterPro" id="IPR000644">
    <property type="entry name" value="CBS_dom"/>
</dbReference>
<reference evidence="4 5" key="1">
    <citation type="submission" date="2024-09" db="EMBL/GenBank/DDBJ databases">
        <authorList>
            <person name="Zhang Z.-H."/>
        </authorList>
    </citation>
    <scope>NUCLEOTIDE SEQUENCE [LARGE SCALE GENOMIC DNA]</scope>
    <source>
        <strain evidence="4 5">HHTR114</strain>
    </source>
</reference>
<gene>
    <name evidence="4" type="ORF">ACFMB1_00370</name>
</gene>
<feature type="domain" description="CBS" evidence="3">
    <location>
        <begin position="76"/>
        <end position="132"/>
    </location>
</feature>